<dbReference type="RefSeq" id="WP_203365969.1">
    <property type="nucleotide sequence ID" value="NZ_WSFT01000028.1"/>
</dbReference>
<evidence type="ECO:0000256" key="7">
    <source>
        <dbReference type="ARBA" id="ARBA00023136"/>
    </source>
</evidence>
<protein>
    <submittedName>
        <fullName evidence="10">ABC transporter permease subunit</fullName>
    </submittedName>
</protein>
<dbReference type="GO" id="GO:0055085">
    <property type="term" value="P:transmembrane transport"/>
    <property type="evidence" value="ECO:0007669"/>
    <property type="project" value="InterPro"/>
</dbReference>
<evidence type="ECO:0000256" key="5">
    <source>
        <dbReference type="ARBA" id="ARBA00022692"/>
    </source>
</evidence>
<dbReference type="PANTHER" id="PTHR43357:SF4">
    <property type="entry name" value="INNER MEMBRANE ABC TRANSPORTER PERMEASE PROTEIN YDCV"/>
    <property type="match status" value="1"/>
</dbReference>
<comment type="similarity">
    <text evidence="8">Belongs to the binding-protein-dependent transport system permease family.</text>
</comment>
<feature type="transmembrane region" description="Helical" evidence="8">
    <location>
        <begin position="9"/>
        <end position="29"/>
    </location>
</feature>
<evidence type="ECO:0000256" key="3">
    <source>
        <dbReference type="ARBA" id="ARBA00022475"/>
    </source>
</evidence>
<feature type="domain" description="ABC transmembrane type-1" evidence="9">
    <location>
        <begin position="62"/>
        <end position="250"/>
    </location>
</feature>
<feature type="transmembrane region" description="Helical" evidence="8">
    <location>
        <begin position="230"/>
        <end position="250"/>
    </location>
</feature>
<keyword evidence="3" id="KW-1003">Cell membrane</keyword>
<dbReference type="PROSITE" id="PS50928">
    <property type="entry name" value="ABC_TM1"/>
    <property type="match status" value="1"/>
</dbReference>
<dbReference type="InterPro" id="IPR035906">
    <property type="entry name" value="MetI-like_sf"/>
</dbReference>
<evidence type="ECO:0000313" key="10">
    <source>
        <dbReference type="EMBL" id="MBS4538043.1"/>
    </source>
</evidence>
<dbReference type="AlphaFoldDB" id="A0A942Z889"/>
<keyword evidence="11" id="KW-1185">Reference proteome</keyword>
<evidence type="ECO:0000259" key="9">
    <source>
        <dbReference type="PROSITE" id="PS50928"/>
    </source>
</evidence>
<dbReference type="EMBL" id="WSFT01000028">
    <property type="protein sequence ID" value="MBS4538043.1"/>
    <property type="molecule type" value="Genomic_DNA"/>
</dbReference>
<dbReference type="SUPFAM" id="SSF161098">
    <property type="entry name" value="MetI-like"/>
    <property type="match status" value="1"/>
</dbReference>
<reference evidence="10" key="1">
    <citation type="submission" date="2019-12" db="EMBL/GenBank/DDBJ databases">
        <title>Clostridiaceae gen. nov. sp. nov., isolated from sediment in Xinjiang, China.</title>
        <authorList>
            <person name="Zhang R."/>
        </authorList>
    </citation>
    <scope>NUCLEOTIDE SEQUENCE</scope>
    <source>
        <strain evidence="10">D2Q-11</strain>
    </source>
</reference>
<dbReference type="PANTHER" id="PTHR43357">
    <property type="entry name" value="INNER MEMBRANE ABC TRANSPORTER PERMEASE PROTEIN YDCV"/>
    <property type="match status" value="1"/>
</dbReference>
<dbReference type="Proteomes" id="UP000724672">
    <property type="component" value="Unassembled WGS sequence"/>
</dbReference>
<keyword evidence="6 8" id="KW-1133">Transmembrane helix</keyword>
<evidence type="ECO:0000313" key="11">
    <source>
        <dbReference type="Proteomes" id="UP000724672"/>
    </source>
</evidence>
<sequence length="266" mass="29612">MNFKISKIILYLLLFFLLVPLFVLVIWSFSNSWPWPNMLPKDLGIRAYKHIFSFRTGTLGVLIYSIILSATVTLITIIISIPASKALGVYDFPLKKLFKILVLAPIIVPPVAVAMGIHVSFIKMGLANTFLGVVLVHLIPCIPYGVRIITSVFEGIGEKMEIQAKVLGASSLQTFFHITLPMITPGVISAASMVFIVSFSQYFLTFLIGGGKVKTLSLVMFPYIQSGDRMMASAYSIVFSLTTLMILLIMEKSIKKKYKRETDLFV</sequence>
<dbReference type="GO" id="GO:0005886">
    <property type="term" value="C:plasma membrane"/>
    <property type="evidence" value="ECO:0007669"/>
    <property type="project" value="UniProtKB-SubCell"/>
</dbReference>
<evidence type="ECO:0000256" key="6">
    <source>
        <dbReference type="ARBA" id="ARBA00022989"/>
    </source>
</evidence>
<evidence type="ECO:0000256" key="2">
    <source>
        <dbReference type="ARBA" id="ARBA00022448"/>
    </source>
</evidence>
<proteinExistence type="inferred from homology"/>
<keyword evidence="7 8" id="KW-0472">Membrane</keyword>
<evidence type="ECO:0000256" key="1">
    <source>
        <dbReference type="ARBA" id="ARBA00004429"/>
    </source>
</evidence>
<keyword evidence="2 8" id="KW-0813">Transport</keyword>
<feature type="transmembrane region" description="Helical" evidence="8">
    <location>
        <begin position="127"/>
        <end position="146"/>
    </location>
</feature>
<name>A0A942Z889_9FIRM</name>
<organism evidence="10 11">
    <name type="scientific">Anaeromonas frigoriresistens</name>
    <dbReference type="NCBI Taxonomy" id="2683708"/>
    <lineage>
        <taxon>Bacteria</taxon>
        <taxon>Bacillati</taxon>
        <taxon>Bacillota</taxon>
        <taxon>Tissierellia</taxon>
        <taxon>Tissierellales</taxon>
        <taxon>Thermohalobacteraceae</taxon>
        <taxon>Anaeromonas</taxon>
    </lineage>
</organism>
<keyword evidence="5 8" id="KW-0812">Transmembrane</keyword>
<keyword evidence="4" id="KW-0997">Cell inner membrane</keyword>
<evidence type="ECO:0000256" key="8">
    <source>
        <dbReference type="RuleBase" id="RU363032"/>
    </source>
</evidence>
<evidence type="ECO:0000256" key="4">
    <source>
        <dbReference type="ARBA" id="ARBA00022519"/>
    </source>
</evidence>
<gene>
    <name evidence="10" type="ORF">GOQ27_06190</name>
</gene>
<accession>A0A942Z889</accession>
<dbReference type="Gene3D" id="1.10.3720.10">
    <property type="entry name" value="MetI-like"/>
    <property type="match status" value="1"/>
</dbReference>
<dbReference type="InterPro" id="IPR000515">
    <property type="entry name" value="MetI-like"/>
</dbReference>
<comment type="subcellular location">
    <subcellularLocation>
        <location evidence="1">Cell inner membrane</location>
        <topology evidence="1">Multi-pass membrane protein</topology>
    </subcellularLocation>
    <subcellularLocation>
        <location evidence="8">Cell membrane</location>
        <topology evidence="8">Multi-pass membrane protein</topology>
    </subcellularLocation>
</comment>
<feature type="transmembrane region" description="Helical" evidence="8">
    <location>
        <begin position="61"/>
        <end position="79"/>
    </location>
</feature>
<dbReference type="Pfam" id="PF00528">
    <property type="entry name" value="BPD_transp_1"/>
    <property type="match status" value="1"/>
</dbReference>
<feature type="transmembrane region" description="Helical" evidence="8">
    <location>
        <begin position="100"/>
        <end position="121"/>
    </location>
</feature>
<dbReference type="CDD" id="cd06261">
    <property type="entry name" value="TM_PBP2"/>
    <property type="match status" value="1"/>
</dbReference>
<comment type="caution">
    <text evidence="10">The sequence shown here is derived from an EMBL/GenBank/DDBJ whole genome shotgun (WGS) entry which is preliminary data.</text>
</comment>